<accession>A0A916YAY8</accession>
<dbReference type="AlphaFoldDB" id="A0A916YAY8"/>
<protein>
    <recommendedName>
        <fullName evidence="3">CarboxypepD_reg-like domain-containing protein</fullName>
    </recommendedName>
</protein>
<gene>
    <name evidence="1" type="ORF">GCM10011343_27900</name>
</gene>
<organism evidence="1 2">
    <name type="scientific">Flavobacterium orientale</name>
    <dbReference type="NCBI Taxonomy" id="1756020"/>
    <lineage>
        <taxon>Bacteria</taxon>
        <taxon>Pseudomonadati</taxon>
        <taxon>Bacteroidota</taxon>
        <taxon>Flavobacteriia</taxon>
        <taxon>Flavobacteriales</taxon>
        <taxon>Flavobacteriaceae</taxon>
        <taxon>Flavobacterium</taxon>
    </lineage>
</organism>
<dbReference type="InterPro" id="IPR008969">
    <property type="entry name" value="CarboxyPept-like_regulatory"/>
</dbReference>
<dbReference type="SUPFAM" id="SSF49464">
    <property type="entry name" value="Carboxypeptidase regulatory domain-like"/>
    <property type="match status" value="1"/>
</dbReference>
<reference evidence="1" key="1">
    <citation type="journal article" date="2014" name="Int. J. Syst. Evol. Microbiol.">
        <title>Complete genome sequence of Corynebacterium casei LMG S-19264T (=DSM 44701T), isolated from a smear-ripened cheese.</title>
        <authorList>
            <consortium name="US DOE Joint Genome Institute (JGI-PGF)"/>
            <person name="Walter F."/>
            <person name="Albersmeier A."/>
            <person name="Kalinowski J."/>
            <person name="Ruckert C."/>
        </authorList>
    </citation>
    <scope>NUCLEOTIDE SEQUENCE</scope>
    <source>
        <strain evidence="1">CGMCC 1.12506</strain>
    </source>
</reference>
<evidence type="ECO:0000313" key="1">
    <source>
        <dbReference type="EMBL" id="GGD36464.1"/>
    </source>
</evidence>
<dbReference type="EMBL" id="BMFG01000018">
    <property type="protein sequence ID" value="GGD36464.1"/>
    <property type="molecule type" value="Genomic_DNA"/>
</dbReference>
<reference evidence="1" key="2">
    <citation type="submission" date="2020-09" db="EMBL/GenBank/DDBJ databases">
        <authorList>
            <person name="Sun Q."/>
            <person name="Zhou Y."/>
        </authorList>
    </citation>
    <scope>NUCLEOTIDE SEQUENCE</scope>
    <source>
        <strain evidence="1">CGMCC 1.12506</strain>
    </source>
</reference>
<dbReference type="Proteomes" id="UP000625735">
    <property type="component" value="Unassembled WGS sequence"/>
</dbReference>
<evidence type="ECO:0000313" key="2">
    <source>
        <dbReference type="Proteomes" id="UP000625735"/>
    </source>
</evidence>
<evidence type="ECO:0008006" key="3">
    <source>
        <dbReference type="Google" id="ProtNLM"/>
    </source>
</evidence>
<sequence>MTDEQIINFLNNKEESICARLNRNQMNRVLKTYKTNKIKSWNKIAATFALMSLATVSYSNTTEFNNFKIELNSNDLSENKKDNKNQTSSSDSIRKIIKGKVVDEDLEYPVKTSVIIKGTKIKTKTDASGNFQIVIPKNYKKEEITLLIKSTGLEDDTEIKIQISELPKYDLIIKKNGMMIGEIIKKRKRWWQFWK</sequence>
<comment type="caution">
    <text evidence="1">The sequence shown here is derived from an EMBL/GenBank/DDBJ whole genome shotgun (WGS) entry which is preliminary data.</text>
</comment>
<name>A0A916YAY8_9FLAO</name>
<proteinExistence type="predicted"/>
<dbReference type="Pfam" id="PF13715">
    <property type="entry name" value="CarbopepD_reg_2"/>
    <property type="match status" value="1"/>
</dbReference>
<keyword evidence="2" id="KW-1185">Reference proteome</keyword>